<feature type="compositionally biased region" description="Basic and acidic residues" evidence="1">
    <location>
        <begin position="11"/>
        <end position="23"/>
    </location>
</feature>
<gene>
    <name evidence="2" type="ORF">FNK824_LOCUS41288</name>
</gene>
<accession>A0A820J023</accession>
<evidence type="ECO:0000256" key="1">
    <source>
        <dbReference type="SAM" id="MobiDB-lite"/>
    </source>
</evidence>
<comment type="caution">
    <text evidence="2">The sequence shown here is derived from an EMBL/GenBank/DDBJ whole genome shotgun (WGS) entry which is preliminary data.</text>
</comment>
<organism evidence="2 3">
    <name type="scientific">Rotaria sordida</name>
    <dbReference type="NCBI Taxonomy" id="392033"/>
    <lineage>
        <taxon>Eukaryota</taxon>
        <taxon>Metazoa</taxon>
        <taxon>Spiralia</taxon>
        <taxon>Gnathifera</taxon>
        <taxon>Rotifera</taxon>
        <taxon>Eurotatoria</taxon>
        <taxon>Bdelloidea</taxon>
        <taxon>Philodinida</taxon>
        <taxon>Philodinidae</taxon>
        <taxon>Rotaria</taxon>
    </lineage>
</organism>
<protein>
    <submittedName>
        <fullName evidence="2">Uncharacterized protein</fullName>
    </submittedName>
</protein>
<dbReference type="AlphaFoldDB" id="A0A820J023"/>
<evidence type="ECO:0000313" key="3">
    <source>
        <dbReference type="Proteomes" id="UP000663874"/>
    </source>
</evidence>
<name>A0A820J023_9BILA</name>
<dbReference type="Proteomes" id="UP000663874">
    <property type="component" value="Unassembled WGS sequence"/>
</dbReference>
<feature type="region of interest" description="Disordered" evidence="1">
    <location>
        <begin position="1"/>
        <end position="23"/>
    </location>
</feature>
<evidence type="ECO:0000313" key="2">
    <source>
        <dbReference type="EMBL" id="CAF4319413.1"/>
    </source>
</evidence>
<feature type="non-terminal residue" evidence="2">
    <location>
        <position position="1"/>
    </location>
</feature>
<proteinExistence type="predicted"/>
<feature type="compositionally biased region" description="Polar residues" evidence="1">
    <location>
        <begin position="1"/>
        <end position="10"/>
    </location>
</feature>
<reference evidence="2" key="1">
    <citation type="submission" date="2021-02" db="EMBL/GenBank/DDBJ databases">
        <authorList>
            <person name="Nowell W R."/>
        </authorList>
    </citation>
    <scope>NUCLEOTIDE SEQUENCE</scope>
</reference>
<sequence>IPSQTYSSSRGSRDRNKRFPLDQ</sequence>
<dbReference type="EMBL" id="CAJOBE010038857">
    <property type="protein sequence ID" value="CAF4319413.1"/>
    <property type="molecule type" value="Genomic_DNA"/>
</dbReference>